<dbReference type="WBParaSite" id="maker-PairedContig_1776-snap-gene-0.16-mRNA-1">
    <property type="protein sequence ID" value="maker-PairedContig_1776-snap-gene-0.16-mRNA-1"/>
    <property type="gene ID" value="maker-PairedContig_1776-snap-gene-0.16"/>
</dbReference>
<reference evidence="1" key="1">
    <citation type="submission" date="2016-11" db="UniProtKB">
        <authorList>
            <consortium name="WormBaseParasite"/>
        </authorList>
    </citation>
    <scope>IDENTIFICATION</scope>
    <source>
        <strain evidence="1">pt0022</strain>
    </source>
</reference>
<accession>A0A1I8EEU7</accession>
<organism evidence="1">
    <name type="scientific">Wuchereria bancrofti</name>
    <dbReference type="NCBI Taxonomy" id="6293"/>
    <lineage>
        <taxon>Eukaryota</taxon>
        <taxon>Metazoa</taxon>
        <taxon>Ecdysozoa</taxon>
        <taxon>Nematoda</taxon>
        <taxon>Chromadorea</taxon>
        <taxon>Rhabditida</taxon>
        <taxon>Spirurina</taxon>
        <taxon>Spiruromorpha</taxon>
        <taxon>Filarioidea</taxon>
        <taxon>Onchocercidae</taxon>
        <taxon>Wuchereria</taxon>
    </lineage>
</organism>
<dbReference type="AlphaFoldDB" id="A0A1I8EEU7"/>
<evidence type="ECO:0000313" key="1">
    <source>
        <dbReference type="WBParaSite" id="maker-PairedContig_1776-snap-gene-0.16-mRNA-1"/>
    </source>
</evidence>
<protein>
    <submittedName>
        <fullName evidence="1">Uncharacterized protein</fullName>
    </submittedName>
</protein>
<name>A0A1I8EEU7_WUCBA</name>
<proteinExistence type="predicted"/>
<sequence length="161" mass="19003">MDRYGLLERIRRRILNDENKANNRRSHGVEKVVNKAKKFRITYHEMSPTKNTFEENVLRKAQSIRVKQCCQRLSGCDDENVDIIAKSYNSMPSLYTSKSIFRVDKSQITKAVVDVNEFLRNNKKKSHLLQSTRLRSRNKMDEIKKDKVRQPQIPAIKCENY</sequence>
<dbReference type="STRING" id="6293.A0A1I8EEU7"/>